<comment type="caution">
    <text evidence="3">The sequence shown here is derived from an EMBL/GenBank/DDBJ whole genome shotgun (WGS) entry which is preliminary data.</text>
</comment>
<dbReference type="EMBL" id="JBHSUS010000001">
    <property type="protein sequence ID" value="MFC6441454.1"/>
    <property type="molecule type" value="Genomic_DNA"/>
</dbReference>
<reference evidence="4" key="1">
    <citation type="journal article" date="2019" name="Int. J. Syst. Evol. Microbiol.">
        <title>The Global Catalogue of Microorganisms (GCM) 10K type strain sequencing project: providing services to taxonomists for standard genome sequencing and annotation.</title>
        <authorList>
            <consortium name="The Broad Institute Genomics Platform"/>
            <consortium name="The Broad Institute Genome Sequencing Center for Infectious Disease"/>
            <person name="Wu L."/>
            <person name="Ma J."/>
        </authorList>
    </citation>
    <scope>NUCLEOTIDE SEQUENCE [LARGE SCALE GENOMIC DNA]</scope>
    <source>
        <strain evidence="4">CGMCC 1.16031</strain>
    </source>
</reference>
<dbReference type="Gene3D" id="3.10.310.10">
    <property type="entry name" value="Diaminopimelate Epimerase, Chain A, domain 1"/>
    <property type="match status" value="2"/>
</dbReference>
<evidence type="ECO:0000256" key="1">
    <source>
        <dbReference type="ARBA" id="ARBA00008270"/>
    </source>
</evidence>
<gene>
    <name evidence="3" type="ORF">ACFP85_14975</name>
</gene>
<dbReference type="PIRSF" id="PIRSF016184">
    <property type="entry name" value="PhzC_PhzF"/>
    <property type="match status" value="1"/>
</dbReference>
<dbReference type="Pfam" id="PF02567">
    <property type="entry name" value="PhzC-PhzF"/>
    <property type="match status" value="1"/>
</dbReference>
<name>A0ABW1XRS7_9ALTE</name>
<evidence type="ECO:0000256" key="2">
    <source>
        <dbReference type="ARBA" id="ARBA00023235"/>
    </source>
</evidence>
<keyword evidence="4" id="KW-1185">Reference proteome</keyword>
<dbReference type="RefSeq" id="WP_131257784.1">
    <property type="nucleotide sequence ID" value="NZ_JBHSUS010000001.1"/>
</dbReference>
<evidence type="ECO:0000313" key="3">
    <source>
        <dbReference type="EMBL" id="MFC6441454.1"/>
    </source>
</evidence>
<dbReference type="SUPFAM" id="SSF54506">
    <property type="entry name" value="Diaminopimelate epimerase-like"/>
    <property type="match status" value="1"/>
</dbReference>
<proteinExistence type="inferred from homology"/>
<accession>A0ABW1XRS7</accession>
<organism evidence="3 4">
    <name type="scientific">Pseudobowmanella zhangzhouensis</name>
    <dbReference type="NCBI Taxonomy" id="1537679"/>
    <lineage>
        <taxon>Bacteria</taxon>
        <taxon>Pseudomonadati</taxon>
        <taxon>Pseudomonadota</taxon>
        <taxon>Gammaproteobacteria</taxon>
        <taxon>Alteromonadales</taxon>
        <taxon>Alteromonadaceae</taxon>
    </lineage>
</organism>
<dbReference type="Proteomes" id="UP001596364">
    <property type="component" value="Unassembled WGS sequence"/>
</dbReference>
<dbReference type="PANTHER" id="PTHR13774">
    <property type="entry name" value="PHENAZINE BIOSYNTHESIS PROTEIN"/>
    <property type="match status" value="1"/>
</dbReference>
<dbReference type="NCBIfam" id="TIGR00654">
    <property type="entry name" value="PhzF_family"/>
    <property type="match status" value="1"/>
</dbReference>
<comment type="similarity">
    <text evidence="1">Belongs to the PhzF family.</text>
</comment>
<dbReference type="PANTHER" id="PTHR13774:SF17">
    <property type="entry name" value="PHENAZINE BIOSYNTHESIS-LIKE DOMAIN-CONTAINING PROTEIN"/>
    <property type="match status" value="1"/>
</dbReference>
<protein>
    <submittedName>
        <fullName evidence="3">PhzF family phenazine biosynthesis protein</fullName>
    </submittedName>
</protein>
<dbReference type="InterPro" id="IPR003719">
    <property type="entry name" value="Phenazine_PhzF-like"/>
</dbReference>
<keyword evidence="2" id="KW-0413">Isomerase</keyword>
<evidence type="ECO:0000313" key="4">
    <source>
        <dbReference type="Proteomes" id="UP001596364"/>
    </source>
</evidence>
<sequence length="286" mass="30782">MQTLPLYVVDAFTQQAFAGNPAAVVLLDEALPEALMQAIASENNLSETAFVQPLSAPNHYAIRWFSPLTEVDFCGHATLASAHVLFHHKHLEGQLVFHTEKVGQLVVCRGPEGRIEMDFPRREPEPIDATPAALLAGLSIPPIAVLRSTQAWFAIYPDASQVVELTTDSAQLKLLAPYDVVATAPDSSAQADFVSRYFWPANGSDEDPVTGSIHAGLAPYWATRLNKSTLVAKQVSKRGGTLYCQVGSERVNVAGYALTYSQGQINADVIASNAGQADCHPDLSPD</sequence>